<keyword evidence="2" id="KW-1185">Reference proteome</keyword>
<evidence type="ECO:0000256" key="1">
    <source>
        <dbReference type="SAM" id="SignalP"/>
    </source>
</evidence>
<evidence type="ECO:0000313" key="3">
    <source>
        <dbReference type="WBParaSite" id="PSAMB.scaffold7660size7304.g30363.t1"/>
    </source>
</evidence>
<sequence length="124" mass="14148">MNCHFAKSLLLLMILIPLATGSTLYRFRSWKHAPRTEKKGGGRPLNLVPAAIAQHEATQKLWPESIFYKGKRKVDLNSKGNVGRYWIRHFNHPDEDVLNSALDSWNPDPYGYDPTAPLSSELFK</sequence>
<dbReference type="AlphaFoldDB" id="A0A914XGQ3"/>
<dbReference type="Proteomes" id="UP000887566">
    <property type="component" value="Unplaced"/>
</dbReference>
<reference evidence="3" key="1">
    <citation type="submission" date="2022-11" db="UniProtKB">
        <authorList>
            <consortium name="WormBaseParasite"/>
        </authorList>
    </citation>
    <scope>IDENTIFICATION</scope>
</reference>
<name>A0A914XGQ3_9BILA</name>
<feature type="chain" id="PRO_5037034753" evidence="1">
    <location>
        <begin position="22"/>
        <end position="124"/>
    </location>
</feature>
<organism evidence="2 3">
    <name type="scientific">Plectus sambesii</name>
    <dbReference type="NCBI Taxonomy" id="2011161"/>
    <lineage>
        <taxon>Eukaryota</taxon>
        <taxon>Metazoa</taxon>
        <taxon>Ecdysozoa</taxon>
        <taxon>Nematoda</taxon>
        <taxon>Chromadorea</taxon>
        <taxon>Plectida</taxon>
        <taxon>Plectina</taxon>
        <taxon>Plectoidea</taxon>
        <taxon>Plectidae</taxon>
        <taxon>Plectus</taxon>
    </lineage>
</organism>
<accession>A0A914XGQ3</accession>
<evidence type="ECO:0000313" key="2">
    <source>
        <dbReference type="Proteomes" id="UP000887566"/>
    </source>
</evidence>
<protein>
    <submittedName>
        <fullName evidence="3">Uncharacterized protein</fullName>
    </submittedName>
</protein>
<keyword evidence="1" id="KW-0732">Signal</keyword>
<proteinExistence type="predicted"/>
<feature type="signal peptide" evidence="1">
    <location>
        <begin position="1"/>
        <end position="21"/>
    </location>
</feature>
<dbReference type="WBParaSite" id="PSAMB.scaffold7660size7304.g30363.t1">
    <property type="protein sequence ID" value="PSAMB.scaffold7660size7304.g30363.t1"/>
    <property type="gene ID" value="PSAMB.scaffold7660size7304.g30363"/>
</dbReference>